<evidence type="ECO:0000313" key="1">
    <source>
        <dbReference type="EMBL" id="QHT25621.1"/>
    </source>
</evidence>
<sequence>MSDVSSYALLELVKGDEYKVYYISIKKSVATSKGNYIEKQYTNISDLYGDIVKDLDTYNLYGCGNINNDKIKNDLKKVLKQKYIRSTDQIQKLDVKQIQNIQPSISDRIISTAAAQAGGNLNANYQSIDNLIKDSQEEKKNILISCLCARLAYLDLEPRYFTGVSDNQLKRLKKTANKSITKQIKIIDGKLWRMEDRIENIQINFYTSGYLDYVDESNSKINETDEEKSEIEKSEIEKSKNPVSINIGDNIINFYAPASITDRRDRKKDIHNDKKLKKKRNLSNFAAERSDRNYFFTKEAHADKKHTVILYKWDDIDVQKPLDPTNIINDFNNRFKDTTFDESKNEPNNFILPTKEEENMHRVRYYLIYDMNTSKFFLAIRGTDFGGNASLANWGINTQFALLAMRKYYDIAIKPIKDDKEKKEKQDKLILYGTNIIINIINSLINVIPEFNKLISTSVGTTENTFITLLNSALANQTSARIAISNLIEALVSSTPDYEEFKKNIYNIISGILSGILSTVTGVTIQTITNLPAYSTVVEILHNYISKNYLETTIAYSTNVLTYCKSIISVLGYNIDNDLIICGHSLAGGLTQFLSGMSNNTGYAFDPVGTNILFSQINLGEIITNEIKLNKTTWRSTILTSVGWLFSVISEVSYDCPANFVQCEEFIPFSERIYNIVVNQDIVHQIKFSSQHDQIHNGKLYLASVEKYKDAYFQSYKFIINNETEIFNLEDAKKQAKNVTGFHGINSLLIMLAKILAKDKKELDNLVCDINAEEIFGFNAGNNDSYKKYFYVGIENKKITEIIDGAATSMTGGSINYYKKYLKYKEKYLNLKLRHKYG</sequence>
<proteinExistence type="predicted"/>
<reference evidence="1" key="1">
    <citation type="journal article" date="2020" name="Nature">
        <title>Giant virus diversity and host interactions through global metagenomics.</title>
        <authorList>
            <person name="Schulz F."/>
            <person name="Roux S."/>
            <person name="Paez-Espino D."/>
            <person name="Jungbluth S."/>
            <person name="Walsh D.A."/>
            <person name="Denef V.J."/>
            <person name="McMahon K.D."/>
            <person name="Konstantinidis K.T."/>
            <person name="Eloe-Fadrosh E.A."/>
            <person name="Kyrpides N.C."/>
            <person name="Woyke T."/>
        </authorList>
    </citation>
    <scope>NUCLEOTIDE SEQUENCE</scope>
    <source>
        <strain evidence="1">GVMAG-M-3300023179-27</strain>
    </source>
</reference>
<dbReference type="Gene3D" id="3.40.50.1820">
    <property type="entry name" value="alpha/beta hydrolase"/>
    <property type="match status" value="1"/>
</dbReference>
<dbReference type="EMBL" id="MN739773">
    <property type="protein sequence ID" value="QHT25621.1"/>
    <property type="molecule type" value="Genomic_DNA"/>
</dbReference>
<dbReference type="InterPro" id="IPR029058">
    <property type="entry name" value="AB_hydrolase_fold"/>
</dbReference>
<dbReference type="AlphaFoldDB" id="A0A6C0EAH8"/>
<name>A0A6C0EAH8_9ZZZZ</name>
<organism evidence="1">
    <name type="scientific">viral metagenome</name>
    <dbReference type="NCBI Taxonomy" id="1070528"/>
    <lineage>
        <taxon>unclassified sequences</taxon>
        <taxon>metagenomes</taxon>
        <taxon>organismal metagenomes</taxon>
    </lineage>
</organism>
<accession>A0A6C0EAH8</accession>
<protein>
    <submittedName>
        <fullName evidence="1">Uncharacterized protein</fullName>
    </submittedName>
</protein>